<evidence type="ECO:0000313" key="2">
    <source>
        <dbReference type="Proteomes" id="UP000631114"/>
    </source>
</evidence>
<keyword evidence="2" id="KW-1185">Reference proteome</keyword>
<name>A0A835M0J1_9MAGN</name>
<dbReference type="PANTHER" id="PTHR35121">
    <property type="entry name" value="HOMEODOMAIN PROTEIN 8, PUTATIVE-RELATED"/>
    <property type="match status" value="1"/>
</dbReference>
<organism evidence="1 2">
    <name type="scientific">Coptis chinensis</name>
    <dbReference type="NCBI Taxonomy" id="261450"/>
    <lineage>
        <taxon>Eukaryota</taxon>
        <taxon>Viridiplantae</taxon>
        <taxon>Streptophyta</taxon>
        <taxon>Embryophyta</taxon>
        <taxon>Tracheophyta</taxon>
        <taxon>Spermatophyta</taxon>
        <taxon>Magnoliopsida</taxon>
        <taxon>Ranunculales</taxon>
        <taxon>Ranunculaceae</taxon>
        <taxon>Coptidoideae</taxon>
        <taxon>Coptis</taxon>
    </lineage>
</organism>
<dbReference type="OrthoDB" id="1696465at2759"/>
<sequence length="87" mass="9178">MATAEGLLRCVFDGCLSVSDIEIERRPYHRNCSCALHKSKGWISSLDNPGPGGIAFLLRGADGGFITTVASPLTHVSSLLAESMAIS</sequence>
<reference evidence="1 2" key="1">
    <citation type="submission" date="2020-10" db="EMBL/GenBank/DDBJ databases">
        <title>The Coptis chinensis genome and diversification of protoberbering-type alkaloids.</title>
        <authorList>
            <person name="Wang B."/>
            <person name="Shu S."/>
            <person name="Song C."/>
            <person name="Liu Y."/>
        </authorList>
    </citation>
    <scope>NUCLEOTIDE SEQUENCE [LARGE SCALE GENOMIC DNA]</scope>
    <source>
        <strain evidence="1">HL-2020</strain>
        <tissue evidence="1">Leaf</tissue>
    </source>
</reference>
<dbReference type="AlphaFoldDB" id="A0A835M0J1"/>
<evidence type="ECO:0000313" key="1">
    <source>
        <dbReference type="EMBL" id="KAF9614440.1"/>
    </source>
</evidence>
<gene>
    <name evidence="1" type="ORF">IFM89_018585</name>
</gene>
<dbReference type="PANTHER" id="PTHR35121:SF2">
    <property type="entry name" value="SWIM-TYPE DOMAIN-CONTAINING PROTEIN"/>
    <property type="match status" value="1"/>
</dbReference>
<comment type="caution">
    <text evidence="1">The sequence shown here is derived from an EMBL/GenBank/DDBJ whole genome shotgun (WGS) entry which is preliminary data.</text>
</comment>
<proteinExistence type="predicted"/>
<dbReference type="Proteomes" id="UP000631114">
    <property type="component" value="Unassembled WGS sequence"/>
</dbReference>
<protein>
    <submittedName>
        <fullName evidence="1">Uncharacterized protein</fullName>
    </submittedName>
</protein>
<dbReference type="EMBL" id="JADFTS010000003">
    <property type="protein sequence ID" value="KAF9614440.1"/>
    <property type="molecule type" value="Genomic_DNA"/>
</dbReference>
<accession>A0A835M0J1</accession>